<dbReference type="InterPro" id="IPR001650">
    <property type="entry name" value="Helicase_C-like"/>
</dbReference>
<dbReference type="Pfam" id="PF00270">
    <property type="entry name" value="DEAD"/>
    <property type="match status" value="1"/>
</dbReference>
<dbReference type="PANTHER" id="PTHR47835:SF3">
    <property type="entry name" value="HELICASE FOR MEIOSIS 1"/>
    <property type="match status" value="1"/>
</dbReference>
<evidence type="ECO:0000256" key="2">
    <source>
        <dbReference type="ARBA" id="ARBA00022741"/>
    </source>
</evidence>
<keyword evidence="5" id="KW-0067">ATP-binding</keyword>
<dbReference type="InterPro" id="IPR014001">
    <property type="entry name" value="Helicase_ATP-bd"/>
</dbReference>
<evidence type="ECO:0000259" key="12">
    <source>
        <dbReference type="PROSITE" id="PS51194"/>
    </source>
</evidence>
<dbReference type="Pfam" id="PF23445">
    <property type="entry name" value="WHD_SNRNP200"/>
    <property type="match status" value="1"/>
</dbReference>
<evidence type="ECO:0000256" key="10">
    <source>
        <dbReference type="ARBA" id="ARBA00048988"/>
    </source>
</evidence>
<keyword evidence="7" id="KW-0469">Meiosis</keyword>
<dbReference type="GO" id="GO:0043138">
    <property type="term" value="F:3'-5' DNA helicase activity"/>
    <property type="evidence" value="ECO:0007669"/>
    <property type="project" value="UniProtKB-EC"/>
</dbReference>
<dbReference type="InterPro" id="IPR011545">
    <property type="entry name" value="DEAD/DEAH_box_helicase_dom"/>
</dbReference>
<evidence type="ECO:0000256" key="6">
    <source>
        <dbReference type="ARBA" id="ARBA00023235"/>
    </source>
</evidence>
<evidence type="ECO:0000256" key="9">
    <source>
        <dbReference type="ARBA" id="ARBA00034808"/>
    </source>
</evidence>
<gene>
    <name evidence="13" type="primary">mer3</name>
</gene>
<dbReference type="FunFam" id="3.40.50.300:FF:001076">
    <property type="entry name" value="ATP-dependent DNA helicase MER3"/>
    <property type="match status" value="1"/>
</dbReference>
<organism evidence="13">
    <name type="scientific">Gloeotilopsis sterilis</name>
    <name type="common">Green alga</name>
    <dbReference type="NCBI Taxonomy" id="160069"/>
    <lineage>
        <taxon>Eukaryota</taxon>
        <taxon>Viridiplantae</taxon>
        <taxon>Chlorophyta</taxon>
        <taxon>core chlorophytes</taxon>
        <taxon>Ulvophyceae</taxon>
        <taxon>OUU clade</taxon>
        <taxon>Ulotrichales</taxon>
        <taxon>Ulotrichaceae</taxon>
        <taxon>Gloeotilopsis</taxon>
    </lineage>
</organism>
<accession>A0A0G2UMN5</accession>
<dbReference type="GO" id="GO:0005524">
    <property type="term" value="F:ATP binding"/>
    <property type="evidence" value="ECO:0007669"/>
    <property type="project" value="UniProtKB-KW"/>
</dbReference>
<proteinExistence type="inferred from homology"/>
<name>A0A0G2UMN5_GLOST</name>
<comment type="catalytic activity">
    <reaction evidence="8">
        <text>Couples ATP hydrolysis with the unwinding of duplex DNA by translocating in the 3'-5' direction.</text>
        <dbReference type="EC" id="5.6.2.4"/>
    </reaction>
</comment>
<dbReference type="InterPro" id="IPR027417">
    <property type="entry name" value="P-loop_NTPase"/>
</dbReference>
<dbReference type="GO" id="GO:0016787">
    <property type="term" value="F:hydrolase activity"/>
    <property type="evidence" value="ECO:0007669"/>
    <property type="project" value="UniProtKB-KW"/>
</dbReference>
<dbReference type="CDD" id="cd18795">
    <property type="entry name" value="SF2_C_Ski2"/>
    <property type="match status" value="1"/>
</dbReference>
<dbReference type="Gene3D" id="1.10.3380.10">
    <property type="entry name" value="Sec63 N-terminal domain-like domain"/>
    <property type="match status" value="1"/>
</dbReference>
<dbReference type="Gene3D" id="3.40.50.300">
    <property type="entry name" value="P-loop containing nucleotide triphosphate hydrolases"/>
    <property type="match status" value="2"/>
</dbReference>
<dbReference type="AlphaFoldDB" id="A0A0G2UMN5"/>
<evidence type="ECO:0000256" key="1">
    <source>
        <dbReference type="ARBA" id="ARBA00010140"/>
    </source>
</evidence>
<reference evidence="13" key="1">
    <citation type="submission" date="2014-12" db="EMBL/GenBank/DDBJ databases">
        <title>Meiotic genes and sexual reproduction in the green algal class Trebouxiophyceae (Chlorophyta).</title>
        <authorList>
            <person name="Fucikova K."/>
            <person name="Pazoutova M."/>
            <person name="Rindi F."/>
        </authorList>
    </citation>
    <scope>NUCLEOTIDE SEQUENCE</scope>
    <source>
        <strain evidence="13">SAG 8.88</strain>
    </source>
</reference>
<dbReference type="PROSITE" id="PS51194">
    <property type="entry name" value="HELICASE_CTER"/>
    <property type="match status" value="1"/>
</dbReference>
<dbReference type="EC" id="5.6.2.4" evidence="9"/>
<evidence type="ECO:0000256" key="7">
    <source>
        <dbReference type="ARBA" id="ARBA00023254"/>
    </source>
</evidence>
<dbReference type="SMART" id="SM00487">
    <property type="entry name" value="DEXDc"/>
    <property type="match status" value="1"/>
</dbReference>
<feature type="domain" description="Helicase ATP-binding" evidence="11">
    <location>
        <begin position="30"/>
        <end position="208"/>
    </location>
</feature>
<comment type="similarity">
    <text evidence="1">Belongs to the helicase family. SKI2 subfamily.</text>
</comment>
<protein>
    <recommendedName>
        <fullName evidence="9">DNA 3'-5' helicase</fullName>
        <ecNumber evidence="9">5.6.2.4</ecNumber>
    </recommendedName>
</protein>
<keyword evidence="6" id="KW-0413">Isomerase</keyword>
<dbReference type="PROSITE" id="PS51192">
    <property type="entry name" value="HELICASE_ATP_BIND_1"/>
    <property type="match status" value="1"/>
</dbReference>
<dbReference type="PANTHER" id="PTHR47835">
    <property type="entry name" value="HFM1, ATP DEPENDENT DNA HELICASE HOMOLOG"/>
    <property type="match status" value="1"/>
</dbReference>
<keyword evidence="3" id="KW-0378">Hydrolase</keyword>
<comment type="catalytic activity">
    <reaction evidence="10">
        <text>ATP + H2O = ADP + phosphate + H(+)</text>
        <dbReference type="Rhea" id="RHEA:13065"/>
        <dbReference type="ChEBI" id="CHEBI:15377"/>
        <dbReference type="ChEBI" id="CHEBI:15378"/>
        <dbReference type="ChEBI" id="CHEBI:30616"/>
        <dbReference type="ChEBI" id="CHEBI:43474"/>
        <dbReference type="ChEBI" id="CHEBI:456216"/>
        <dbReference type="EC" id="5.6.2.4"/>
    </reaction>
</comment>
<dbReference type="EMBL" id="KP259572">
    <property type="protein sequence ID" value="AKI32521.1"/>
    <property type="molecule type" value="Genomic_DNA"/>
</dbReference>
<dbReference type="InterPro" id="IPR052247">
    <property type="entry name" value="Meiotic_Crossover_Helicase"/>
</dbReference>
<evidence type="ECO:0000313" key="13">
    <source>
        <dbReference type="EMBL" id="AKI32521.1"/>
    </source>
</evidence>
<evidence type="ECO:0000256" key="3">
    <source>
        <dbReference type="ARBA" id="ARBA00022801"/>
    </source>
</evidence>
<keyword evidence="2" id="KW-0547">Nucleotide-binding</keyword>
<dbReference type="SMART" id="SM00490">
    <property type="entry name" value="HELICc"/>
    <property type="match status" value="1"/>
</dbReference>
<evidence type="ECO:0000256" key="5">
    <source>
        <dbReference type="ARBA" id="ARBA00022840"/>
    </source>
</evidence>
<evidence type="ECO:0000259" key="11">
    <source>
        <dbReference type="PROSITE" id="PS51192"/>
    </source>
</evidence>
<dbReference type="InterPro" id="IPR057842">
    <property type="entry name" value="WH_MER3"/>
</dbReference>
<keyword evidence="4 13" id="KW-0347">Helicase</keyword>
<evidence type="ECO:0000256" key="8">
    <source>
        <dbReference type="ARBA" id="ARBA00034617"/>
    </source>
</evidence>
<dbReference type="GO" id="GO:0007131">
    <property type="term" value="P:reciprocal meiotic recombination"/>
    <property type="evidence" value="ECO:0007669"/>
    <property type="project" value="UniProtKB-ARBA"/>
</dbReference>
<evidence type="ECO:0000256" key="4">
    <source>
        <dbReference type="ARBA" id="ARBA00022806"/>
    </source>
</evidence>
<sequence length="568" mass="63126">MARLDISAHVWRIFSVYCRYFNAVQSETFELAYHTTKNMVVAAPTGSGKTGILELAIIGLLSKQLDVNNQLQLKHGAQKVLYIAPSKALIQERVKDWGSKFGSVGLMCMEISGDTDESQLAGVNAADIICTTPEKFIALVLIDEVHLLNEDRGAVLEAGVVSRIRLISKAPEMREMPIGKVRFVAVSATIPNIWDIGEWLQVPPDGLKSFGEEMRPVKLTTIVKGYNETKTDFLFEKRLNDHIFGVVKEYSKGKPTLIFCSSRKGTSDTAMHLLGQCQKISGGSSPSPYVRTAQQFERLKNAATQTNNKQLQQCLCAGIGFHHAAMDPQERLLIEQLFINTDVLVLCTTSTLAVGVNLPAHLVVLKGTRRWTSDNKEGSGYKEYDRSTCLQMVGRAGRPQFDTEGVAVIMTQKKVACQYNNLVRGAEVVESQLHDYLAEYLNAELSLRTLKDISMAIDWLKSTFLYIRVSHCSASASDEVFTRVLREKFILTTVSELSKYNLVSLAEDGFGLEPQLAGDFMARHYLRFHTMVSICKSPQHASMPDLLSVIATSVECASIKLRRSEKKV</sequence>
<dbReference type="Gene3D" id="1.10.10.10">
    <property type="entry name" value="Winged helix-like DNA-binding domain superfamily/Winged helix DNA-binding domain"/>
    <property type="match status" value="1"/>
</dbReference>
<dbReference type="Pfam" id="PF00271">
    <property type="entry name" value="Helicase_C"/>
    <property type="match status" value="1"/>
</dbReference>
<dbReference type="SUPFAM" id="SSF52540">
    <property type="entry name" value="P-loop containing nucleoside triphosphate hydrolases"/>
    <property type="match status" value="2"/>
</dbReference>
<dbReference type="InterPro" id="IPR036388">
    <property type="entry name" value="WH-like_DNA-bd_sf"/>
</dbReference>
<feature type="domain" description="Helicase C-terminal" evidence="12">
    <location>
        <begin position="238"/>
        <end position="461"/>
    </location>
</feature>
<feature type="non-terminal residue" evidence="13">
    <location>
        <position position="568"/>
    </location>
</feature>
<dbReference type="GO" id="GO:0003676">
    <property type="term" value="F:nucleic acid binding"/>
    <property type="evidence" value="ECO:0007669"/>
    <property type="project" value="InterPro"/>
</dbReference>